<feature type="domain" description="PKD" evidence="3">
    <location>
        <begin position="482"/>
        <end position="530"/>
    </location>
</feature>
<dbReference type="Gene3D" id="2.60.40.10">
    <property type="entry name" value="Immunoglobulins"/>
    <property type="match status" value="1"/>
</dbReference>
<dbReference type="GO" id="GO:0005975">
    <property type="term" value="P:carbohydrate metabolic process"/>
    <property type="evidence" value="ECO:0007669"/>
    <property type="project" value="UniProtKB-ARBA"/>
</dbReference>
<gene>
    <name evidence="4" type="ORF">KDL01_39780</name>
</gene>
<feature type="compositionally biased region" description="Low complexity" evidence="1">
    <location>
        <begin position="43"/>
        <end position="55"/>
    </location>
</feature>
<dbReference type="SUPFAM" id="SSF49299">
    <property type="entry name" value="PKD domain"/>
    <property type="match status" value="1"/>
</dbReference>
<dbReference type="PROSITE" id="PS50093">
    <property type="entry name" value="PKD"/>
    <property type="match status" value="1"/>
</dbReference>
<sequence>MSSTRRIAAAGFALAITGTFIAVPAQADAATSSARVVAKAATSASTSSADDSVQSGYKSFSSTAKTPGRTTVSSARSLSGQAKAAAVSSSSPVVYVKTGDCSHDDGDGTQDNPYCSLQDGVNAAVSGDTVDVEQVQDEQLAYDQTVDVQNRTNLTIVGVGDGVGVGIGDAPPATWALYVENSSNITVRNMVFDGGIGLAAEVVESQNVTLDGDYFVNSGASTNTTLDVGDSADVTVSRSSIANNGGGIGVEVDDSSSNVVLASDIVSGGEFGVYAPGSAGLDVVGNTIQDECAGEVVVSGTSSDVSVENNVFEPPTASAATCTADEAENVGDVLLDPASGSTLTTDYNDFIFGDQGTAAYNWGGTTYATLAAFQAAVPQGAHDAVDPTVEAKMFVTPAGVNGGGVSMTMDAQPVSTSLSIGTANTAAPGALSTDYFGQGSYTDRGAIEYEAPALDADLTVDQTGARTVEANAEGSVARNTYATYTYSWGDGTTTASTTDAIVTHVYAHPGTYSVSVTVTDVFGDTSTATVSTPTSGSDYVPVTPTRILDTRKGLGTGGKVAAIGAGKTLALTVGGVGSVPAGVTAVAVNITATDATAGGHINAYPAGAAVPASSNLDFTQGKNVANMAVIRSRMSRLS</sequence>
<dbReference type="SMART" id="SM00089">
    <property type="entry name" value="PKD"/>
    <property type="match status" value="1"/>
</dbReference>
<feature type="chain" id="PRO_5037298214" evidence="2">
    <location>
        <begin position="30"/>
        <end position="638"/>
    </location>
</feature>
<dbReference type="Pfam" id="PF18911">
    <property type="entry name" value="PKD_4"/>
    <property type="match status" value="1"/>
</dbReference>
<evidence type="ECO:0000313" key="5">
    <source>
        <dbReference type="Proteomes" id="UP000675781"/>
    </source>
</evidence>
<feature type="region of interest" description="Disordered" evidence="1">
    <location>
        <begin position="43"/>
        <end position="83"/>
    </location>
</feature>
<proteinExistence type="predicted"/>
<dbReference type="Gene3D" id="2.160.20.10">
    <property type="entry name" value="Single-stranded right-handed beta-helix, Pectin lyase-like"/>
    <property type="match status" value="1"/>
</dbReference>
<dbReference type="InterPro" id="IPR035986">
    <property type="entry name" value="PKD_dom_sf"/>
</dbReference>
<comment type="caution">
    <text evidence="4">The sequence shown here is derived from an EMBL/GenBank/DDBJ whole genome shotgun (WGS) entry which is preliminary data.</text>
</comment>
<evidence type="ECO:0000256" key="1">
    <source>
        <dbReference type="SAM" id="MobiDB-lite"/>
    </source>
</evidence>
<keyword evidence="2" id="KW-0732">Signal</keyword>
<accession>A0A941F1K8</accession>
<dbReference type="InterPro" id="IPR013783">
    <property type="entry name" value="Ig-like_fold"/>
</dbReference>
<dbReference type="Pfam" id="PF13229">
    <property type="entry name" value="Beta_helix"/>
    <property type="match status" value="1"/>
</dbReference>
<dbReference type="InterPro" id="IPR022409">
    <property type="entry name" value="PKD/Chitinase_dom"/>
</dbReference>
<protein>
    <submittedName>
        <fullName evidence="4">Right-handed parallel beta-helix repeat-containing protein</fullName>
    </submittedName>
</protein>
<dbReference type="InterPro" id="IPR039448">
    <property type="entry name" value="Beta_helix"/>
</dbReference>
<feature type="compositionally biased region" description="Polar residues" evidence="1">
    <location>
        <begin position="56"/>
        <end position="80"/>
    </location>
</feature>
<evidence type="ECO:0000259" key="3">
    <source>
        <dbReference type="PROSITE" id="PS50093"/>
    </source>
</evidence>
<keyword evidence="5" id="KW-1185">Reference proteome</keyword>
<dbReference type="SUPFAM" id="SSF51126">
    <property type="entry name" value="Pectin lyase-like"/>
    <property type="match status" value="1"/>
</dbReference>
<evidence type="ECO:0000256" key="2">
    <source>
        <dbReference type="SAM" id="SignalP"/>
    </source>
</evidence>
<organism evidence="4 5">
    <name type="scientific">Actinospica durhamensis</name>
    <dbReference type="NCBI Taxonomy" id="1508375"/>
    <lineage>
        <taxon>Bacteria</taxon>
        <taxon>Bacillati</taxon>
        <taxon>Actinomycetota</taxon>
        <taxon>Actinomycetes</taxon>
        <taxon>Catenulisporales</taxon>
        <taxon>Actinospicaceae</taxon>
        <taxon>Actinospica</taxon>
    </lineage>
</organism>
<dbReference type="InterPro" id="IPR000601">
    <property type="entry name" value="PKD_dom"/>
</dbReference>
<name>A0A941F1K8_9ACTN</name>
<dbReference type="CDD" id="cd00146">
    <property type="entry name" value="PKD"/>
    <property type="match status" value="1"/>
</dbReference>
<dbReference type="Proteomes" id="UP000675781">
    <property type="component" value="Unassembled WGS sequence"/>
</dbReference>
<dbReference type="AlphaFoldDB" id="A0A941F1K8"/>
<evidence type="ECO:0000313" key="4">
    <source>
        <dbReference type="EMBL" id="MBR7839464.1"/>
    </source>
</evidence>
<reference evidence="4" key="1">
    <citation type="submission" date="2021-04" db="EMBL/GenBank/DDBJ databases">
        <title>Genome based classification of Actinospica acidithermotolerans sp. nov., an actinobacterium isolated from an Indonesian hot spring.</title>
        <authorList>
            <person name="Kusuma A.B."/>
            <person name="Putra K.E."/>
            <person name="Nafisah S."/>
            <person name="Loh J."/>
            <person name="Nouioui I."/>
            <person name="Goodfellow M."/>
        </authorList>
    </citation>
    <scope>NUCLEOTIDE SEQUENCE</scope>
    <source>
        <strain evidence="4">CSCA 57</strain>
    </source>
</reference>
<dbReference type="RefSeq" id="WP_212533896.1">
    <property type="nucleotide sequence ID" value="NZ_JAGSOG010000455.1"/>
</dbReference>
<dbReference type="InterPro" id="IPR011050">
    <property type="entry name" value="Pectin_lyase_fold/virulence"/>
</dbReference>
<feature type="signal peptide" evidence="2">
    <location>
        <begin position="1"/>
        <end position="29"/>
    </location>
</feature>
<dbReference type="InterPro" id="IPR012334">
    <property type="entry name" value="Pectin_lyas_fold"/>
</dbReference>
<dbReference type="EMBL" id="JAGSOG010000455">
    <property type="protein sequence ID" value="MBR7839464.1"/>
    <property type="molecule type" value="Genomic_DNA"/>
</dbReference>